<sequence>MNEEKENQELSRLNTYIERLTVQLERANYAEYVQLLNRPRRLLMLNFFSGIARGVGTGFGFTVVLGIILLIMQKMVNLPVIGKFLADIVRIVQAQLHTPTIP</sequence>
<dbReference type="EMBL" id="AP023366">
    <property type="protein sequence ID" value="BCJ86051.1"/>
    <property type="molecule type" value="Genomic_DNA"/>
</dbReference>
<keyword evidence="1" id="KW-1133">Transmembrane helix</keyword>
<evidence type="ECO:0000313" key="3">
    <source>
        <dbReference type="Proteomes" id="UP000593802"/>
    </source>
</evidence>
<keyword evidence="1" id="KW-0812">Transmembrane</keyword>
<dbReference type="RefSeq" id="WP_200760094.1">
    <property type="nucleotide sequence ID" value="NZ_AP023366.1"/>
</dbReference>
<reference evidence="2 3" key="1">
    <citation type="submission" date="2020-08" db="EMBL/GenBank/DDBJ databases">
        <title>Complete Genome Sequence of Effusibacillus dendaii Strain skT53, Isolated from Farmland soil.</title>
        <authorList>
            <person name="Konishi T."/>
            <person name="Kawasaki H."/>
        </authorList>
    </citation>
    <scope>NUCLEOTIDE SEQUENCE [LARGE SCALE GENOMIC DNA]</scope>
    <source>
        <strain evidence="3">skT53</strain>
    </source>
</reference>
<keyword evidence="1" id="KW-0472">Membrane</keyword>
<keyword evidence="3" id="KW-1185">Reference proteome</keyword>
<organism evidence="2 3">
    <name type="scientific">Effusibacillus dendaii</name>
    <dbReference type="NCBI Taxonomy" id="2743772"/>
    <lineage>
        <taxon>Bacteria</taxon>
        <taxon>Bacillati</taxon>
        <taxon>Bacillota</taxon>
        <taxon>Bacilli</taxon>
        <taxon>Bacillales</taxon>
        <taxon>Alicyclobacillaceae</taxon>
        <taxon>Effusibacillus</taxon>
    </lineage>
</organism>
<gene>
    <name evidence="2" type="ORF">skT53_10360</name>
</gene>
<accession>A0A7I8DDT4</accession>
<dbReference type="Proteomes" id="UP000593802">
    <property type="component" value="Chromosome"/>
</dbReference>
<dbReference type="Pfam" id="PF18910">
    <property type="entry name" value="DUF5665"/>
    <property type="match status" value="1"/>
</dbReference>
<protein>
    <submittedName>
        <fullName evidence="2">Uncharacterized protein</fullName>
    </submittedName>
</protein>
<dbReference type="KEGG" id="eff:skT53_10360"/>
<feature type="transmembrane region" description="Helical" evidence="1">
    <location>
        <begin position="47"/>
        <end position="71"/>
    </location>
</feature>
<dbReference type="AlphaFoldDB" id="A0A7I8DDT4"/>
<name>A0A7I8DDT4_9BACL</name>
<dbReference type="InterPro" id="IPR043723">
    <property type="entry name" value="DUF5665"/>
</dbReference>
<evidence type="ECO:0000256" key="1">
    <source>
        <dbReference type="SAM" id="Phobius"/>
    </source>
</evidence>
<evidence type="ECO:0000313" key="2">
    <source>
        <dbReference type="EMBL" id="BCJ86051.1"/>
    </source>
</evidence>
<proteinExistence type="predicted"/>